<comment type="catalytic activity">
    <reaction evidence="3">
        <text>L-glutaminyl-[protein] + H2O = L-glutamyl-[protein] + NH4(+)</text>
        <dbReference type="Rhea" id="RHEA:16441"/>
        <dbReference type="Rhea" id="RHEA-COMP:10207"/>
        <dbReference type="Rhea" id="RHEA-COMP:10208"/>
        <dbReference type="ChEBI" id="CHEBI:15377"/>
        <dbReference type="ChEBI" id="CHEBI:28938"/>
        <dbReference type="ChEBI" id="CHEBI:29973"/>
        <dbReference type="ChEBI" id="CHEBI:30011"/>
        <dbReference type="EC" id="3.5.1.44"/>
    </reaction>
</comment>
<comment type="caution">
    <text evidence="4">The sequence shown here is derived from an EMBL/GenBank/DDBJ whole genome shotgun (WGS) entry which is preliminary data.</text>
</comment>
<keyword evidence="2 3" id="KW-0378">Hydrolase</keyword>
<dbReference type="PANTHER" id="PTHR35147">
    <property type="entry name" value="CHEMORECEPTOR GLUTAMINE DEAMIDASE CHED-RELATED"/>
    <property type="match status" value="1"/>
</dbReference>
<dbReference type="InterPro" id="IPR005659">
    <property type="entry name" value="Chemorcpt_Glu_NH3ase_CheD"/>
</dbReference>
<evidence type="ECO:0000313" key="5">
    <source>
        <dbReference type="Proteomes" id="UP000256845"/>
    </source>
</evidence>
<dbReference type="InterPro" id="IPR038592">
    <property type="entry name" value="CheD-like_sf"/>
</dbReference>
<dbReference type="HAMAP" id="MF_01440">
    <property type="entry name" value="CheD"/>
    <property type="match status" value="1"/>
</dbReference>
<keyword evidence="1 3" id="KW-0145">Chemotaxis</keyword>
<dbReference type="Proteomes" id="UP000256845">
    <property type="component" value="Unassembled WGS sequence"/>
</dbReference>
<evidence type="ECO:0000313" key="4">
    <source>
        <dbReference type="EMBL" id="RED51226.1"/>
    </source>
</evidence>
<accession>A0A3D9HQN7</accession>
<comment type="similarity">
    <text evidence="3">Belongs to the CheD family.</text>
</comment>
<sequence>MAVSSSAFIEVDAEMETGQVTGHRYFDKASSLHIIKVNQGNCYVSGREDEVLATVLGSCVAACIRDPLIGVGGMNHFMLPATDNVDLSSWSSLVSPELRYGNFAMEQLINQILKKGGDRRRLEIKVFGGGNVLNTTSKVGHKNADFVERYLHDEGFDVVSSDLRGDCARRIKYYPVSGRVQLQRLGQEAAGSIARTEQVRTPRIRPAAEEGSIELFD</sequence>
<dbReference type="Pfam" id="PF03975">
    <property type="entry name" value="CheD"/>
    <property type="match status" value="1"/>
</dbReference>
<dbReference type="CDD" id="cd16352">
    <property type="entry name" value="CheD"/>
    <property type="match status" value="1"/>
</dbReference>
<dbReference type="Gene3D" id="3.30.1330.200">
    <property type="match status" value="1"/>
</dbReference>
<dbReference type="EC" id="3.5.1.44" evidence="3"/>
<dbReference type="GO" id="GO:0050568">
    <property type="term" value="F:protein-glutamine glutaminase activity"/>
    <property type="evidence" value="ECO:0007669"/>
    <property type="project" value="UniProtKB-UniRule"/>
</dbReference>
<dbReference type="AlphaFoldDB" id="A0A3D9HQN7"/>
<evidence type="ECO:0000256" key="3">
    <source>
        <dbReference type="HAMAP-Rule" id="MF_01440"/>
    </source>
</evidence>
<protein>
    <recommendedName>
        <fullName evidence="3">Probable chemoreceptor glutamine deamidase CheD</fullName>
        <ecNumber evidence="3">3.5.1.44</ecNumber>
    </recommendedName>
</protein>
<evidence type="ECO:0000256" key="1">
    <source>
        <dbReference type="ARBA" id="ARBA00022500"/>
    </source>
</evidence>
<gene>
    <name evidence="3" type="primary">cheD</name>
    <name evidence="4" type="ORF">DFP90_10323</name>
</gene>
<organism evidence="4 5">
    <name type="scientific">Aestuariispira insulae</name>
    <dbReference type="NCBI Taxonomy" id="1461337"/>
    <lineage>
        <taxon>Bacteria</taxon>
        <taxon>Pseudomonadati</taxon>
        <taxon>Pseudomonadota</taxon>
        <taxon>Alphaproteobacteria</taxon>
        <taxon>Rhodospirillales</taxon>
        <taxon>Kiloniellaceae</taxon>
        <taxon>Aestuariispira</taxon>
    </lineage>
</organism>
<dbReference type="GO" id="GO:0006935">
    <property type="term" value="P:chemotaxis"/>
    <property type="evidence" value="ECO:0007669"/>
    <property type="project" value="UniProtKB-UniRule"/>
</dbReference>
<proteinExistence type="inferred from homology"/>
<dbReference type="EMBL" id="QRDW01000003">
    <property type="protein sequence ID" value="RED51226.1"/>
    <property type="molecule type" value="Genomic_DNA"/>
</dbReference>
<dbReference type="PANTHER" id="PTHR35147:SF2">
    <property type="entry name" value="CHEMORECEPTOR GLUTAMINE DEAMIDASE CHED-RELATED"/>
    <property type="match status" value="1"/>
</dbReference>
<reference evidence="4 5" key="1">
    <citation type="submission" date="2018-07" db="EMBL/GenBank/DDBJ databases">
        <title>Genomic Encyclopedia of Type Strains, Phase III (KMG-III): the genomes of soil and plant-associated and newly described type strains.</title>
        <authorList>
            <person name="Whitman W."/>
        </authorList>
    </citation>
    <scope>NUCLEOTIDE SEQUENCE [LARGE SCALE GENOMIC DNA]</scope>
    <source>
        <strain evidence="4 5">CECT 8488</strain>
    </source>
</reference>
<dbReference type="InterPro" id="IPR011324">
    <property type="entry name" value="Cytotoxic_necrot_fac-like_cat"/>
</dbReference>
<name>A0A3D9HQN7_9PROT</name>
<evidence type="ECO:0000256" key="2">
    <source>
        <dbReference type="ARBA" id="ARBA00022801"/>
    </source>
</evidence>
<comment type="function">
    <text evidence="3">Probably deamidates glutamine residues to glutamate on methyl-accepting chemotaxis receptors (MCPs), playing an important role in chemotaxis.</text>
</comment>
<keyword evidence="5" id="KW-1185">Reference proteome</keyword>
<dbReference type="SUPFAM" id="SSF64438">
    <property type="entry name" value="CNF1/YfiH-like putative cysteine hydrolases"/>
    <property type="match status" value="1"/>
</dbReference>